<accession>A0A6G4WJN0</accession>
<sequence length="151" mass="16756">MKTKYPDLIPERQHFECGPGWEEVLDKYFDEVGRALPQNASLRLGRVYQKYGSLRIDAMLEGTVTNDVQLALDKAEILADARSYGYCETCGKPGSLRDKHNWLYVGCETHADGAPPLPPDYGVVRLNGVACEYDEGLDDLVIVQEESGMAG</sequence>
<protein>
    <submittedName>
        <fullName evidence="1">Uncharacterized protein</fullName>
    </submittedName>
</protein>
<keyword evidence="2" id="KW-1185">Reference proteome</keyword>
<evidence type="ECO:0000313" key="2">
    <source>
        <dbReference type="Proteomes" id="UP001642900"/>
    </source>
</evidence>
<dbReference type="RefSeq" id="WP_165032904.1">
    <property type="nucleotide sequence ID" value="NZ_JAAKZF010000056.1"/>
</dbReference>
<dbReference type="Proteomes" id="UP001642900">
    <property type="component" value="Unassembled WGS sequence"/>
</dbReference>
<evidence type="ECO:0000313" key="1">
    <source>
        <dbReference type="EMBL" id="NGO54568.1"/>
    </source>
</evidence>
<organism evidence="1 2">
    <name type="scientific">Allomesorhizobium camelthorni</name>
    <dbReference type="NCBI Taxonomy" id="475069"/>
    <lineage>
        <taxon>Bacteria</taxon>
        <taxon>Pseudomonadati</taxon>
        <taxon>Pseudomonadota</taxon>
        <taxon>Alphaproteobacteria</taxon>
        <taxon>Hyphomicrobiales</taxon>
        <taxon>Phyllobacteriaceae</taxon>
        <taxon>Allomesorhizobium</taxon>
    </lineage>
</organism>
<proteinExistence type="predicted"/>
<comment type="caution">
    <text evidence="1">The sequence shown here is derived from an EMBL/GenBank/DDBJ whole genome shotgun (WGS) entry which is preliminary data.</text>
</comment>
<dbReference type="EMBL" id="JAAKZF010000056">
    <property type="protein sequence ID" value="NGO54568.1"/>
    <property type="molecule type" value="Genomic_DNA"/>
</dbReference>
<dbReference type="AlphaFoldDB" id="A0A6G4WJN0"/>
<gene>
    <name evidence="1" type="ORF">G6N73_26170</name>
</gene>
<reference evidence="1 2" key="1">
    <citation type="submission" date="2020-02" db="EMBL/GenBank/DDBJ databases">
        <title>Genome sequence of strain CCNWXJ40-4.</title>
        <authorList>
            <person name="Gao J."/>
            <person name="Sun J."/>
        </authorList>
    </citation>
    <scope>NUCLEOTIDE SEQUENCE [LARGE SCALE GENOMIC DNA]</scope>
    <source>
        <strain evidence="1 2">CCNWXJ 40-4</strain>
    </source>
</reference>
<name>A0A6G4WJN0_9HYPH</name>